<keyword evidence="4" id="KW-1185">Reference proteome</keyword>
<dbReference type="InterPro" id="IPR013783">
    <property type="entry name" value="Ig-like_fold"/>
</dbReference>
<dbReference type="Proteomes" id="UP000654993">
    <property type="component" value="Unassembled WGS sequence"/>
</dbReference>
<reference evidence="3" key="2">
    <citation type="journal article" date="2021" name="Data Brief">
        <title>Draft genome sequence data of the facultative, thermophilic, xylanolytic bacterium Paenibacillus sp. strain DA-C8.</title>
        <authorList>
            <person name="Chhe C."/>
            <person name="Uke A."/>
            <person name="Baramee S."/>
            <person name="Ungkulpasvich U."/>
            <person name="Tachaapaikoon C."/>
            <person name="Pason P."/>
            <person name="Waeonukul R."/>
            <person name="Ratanakhanokchai K."/>
            <person name="Kosugi A."/>
        </authorList>
    </citation>
    <scope>NUCLEOTIDE SEQUENCE</scope>
    <source>
        <strain evidence="3">DA-C8</strain>
    </source>
</reference>
<protein>
    <recommendedName>
        <fullName evidence="2">PKD/Chitinase domain-containing protein</fullName>
    </recommendedName>
</protein>
<evidence type="ECO:0000259" key="2">
    <source>
        <dbReference type="SMART" id="SM00089"/>
    </source>
</evidence>
<proteinExistence type="predicted"/>
<evidence type="ECO:0000313" key="4">
    <source>
        <dbReference type="Proteomes" id="UP000654993"/>
    </source>
</evidence>
<dbReference type="SMART" id="SM00089">
    <property type="entry name" value="PKD"/>
    <property type="match status" value="2"/>
</dbReference>
<dbReference type="InterPro" id="IPR000601">
    <property type="entry name" value="PKD_dom"/>
</dbReference>
<dbReference type="EMBL" id="BMAQ01000002">
    <property type="protein sequence ID" value="GFR37034.1"/>
    <property type="molecule type" value="Genomic_DNA"/>
</dbReference>
<dbReference type="Pfam" id="PF18911">
    <property type="entry name" value="PKD_4"/>
    <property type="match status" value="1"/>
</dbReference>
<comment type="caution">
    <text evidence="3">The sequence shown here is derived from an EMBL/GenBank/DDBJ whole genome shotgun (WGS) entry which is preliminary data.</text>
</comment>
<feature type="region of interest" description="Disordered" evidence="1">
    <location>
        <begin position="321"/>
        <end position="365"/>
    </location>
</feature>
<feature type="domain" description="PKD/Chitinase" evidence="2">
    <location>
        <begin position="465"/>
        <end position="550"/>
    </location>
</feature>
<dbReference type="Gene3D" id="2.60.40.10">
    <property type="entry name" value="Immunoglobulins"/>
    <property type="match status" value="2"/>
</dbReference>
<gene>
    <name evidence="3" type="ORF">PRECH8_03300</name>
</gene>
<dbReference type="NCBIfam" id="NF047340">
    <property type="entry name" value="Athe_2463_dom"/>
    <property type="match status" value="1"/>
</dbReference>
<name>A0A916QCI1_9BACL</name>
<evidence type="ECO:0000256" key="1">
    <source>
        <dbReference type="SAM" id="MobiDB-lite"/>
    </source>
</evidence>
<sequence length="1568" mass="178705">MPFNQGPRNFKAGYADPQHEIDYPDGGGPLTPKHPYFTKNGVKGEYRYLGYDRNGQPYVNPYFIPDMRVQKGSERTWVYRPWSNPLLKNVSNQPSNISPMLASVYRSLDDIYQLNRVNEVNSIIKSQAVQVKYSTFAEDPNKNLFDYIYVTQDPTVWAPGAGTMWSIDHTGKIWYSSHVIDQRKMKYNTPVKAGIEPGPGITPNYKMEKQIHDTFELPYRVSGRLLDDAYYHNRYDRVKYYTRDDVKSWALTVTVKHPGKSAVTLGTYTGNDLVIDHGRAYAYTDVKIPIRKPDYPEGGTMVITVTAQVTFGDGEKRQHVTSYQQGFGVTPPPLPDPPDEPDDPGSPSHPGGGDPPSSDPDPIYCSPNIGDHAIDILPFTDVSETTDLSRVRSVYVTVNGQVVSYEQFFSGRYIFGDDADGLNHVYVEYRLSSGLKCTFDKWVLVHDSKPRAEFDMDGGTWKENRTIFVRNTSSQAVDPYVEARYPIVSHEWSFEALDGSTGERKMGTDTDLYKELMYTKPGRYQISLTTTNALGRVSDAYVVQFSIIEDVPPAIIQHAYSSEAARGETITFYNHVVSIDGDEIVNEVHRIYYDERGDESYSKLVDTIFGPLTEYTPRHGLGQYKVVTTAEEVFGQLTLTQHLTEDSKRSSASETYFKVENYIPYADIYADLPYEQAEVEIFFMLDKNLAQAKIDYVNQNVIGITNRFRQESLDPLVKKWDMKTYTYSKSVSTSRNTGSSYPSSTYYYDQEGYSGTLQRYSVSNNPYTTHHTRTETVTENRTYYEYTCSKTWPGSPWMLWDVKVCGNHTEDMWYKVVTETITRTIEVPYTITHDNYTGYYSGTVYRHVREPYRTPWESTTSAKYIVYISDGNISEPADFTNVVQKSDAQVILAGKSSIRNQAPHDHYITNNGQSIESIIQTVVEKIAALNPPRASMTVLVNQPFTMHTIEIDPEDDPIIQPQTLYVHDPNYYDNPQGRASYAVSEYDANHYQSQLLRNSLDKPGLYTIYRRVRDNPVSKPQYSYYSNEAYMSIAAHRKPIAQAVLDWTYNPATGLYETTWVDQSYDLDHQYRDPQRGIRERKIRFRRNSGEWLYYIPDELTAGSYELEYTVRDIEGAWSDPYKLTFTLAEEPPPQIDAKARAELARFSLRNIPASEQLRIYEIWTRYPYRHDLEVAIYNSAATTRMTTPVTVANHTGTKRGSDIYWEDIVYTIPETLPDGQYVLRLSAVGQNGIRADIDFPIRVNTPINLVPNLASELLTGELTALEATTSKYASSVTVTMFRGTRYENRQELAGTRKGDLKTWHASYQVPVIPDGHYQVRFTAVTPNGNSQSIDRTVEVINNRPPVADFTWSPSTIWEGDTVSFSNRSYDPDGDPLTYSWRITYPDGTVYTSNKQHIELRLTQIGNHAVQLTVSDGRFTDMKQAVLAVRELTLGADVHHTDHWYEHHREAGHETEVHPKDYYSGEKFLLNAMTSPVPVQRVSAVLVAVDRQGQPVQVETVLESVRDSEHYKGELYDESFSSLDEGLAVGLHAVKFRVRYMNGTVKTAIVPIRIIGHVLESAGVHRRQ</sequence>
<dbReference type="InterPro" id="IPR022409">
    <property type="entry name" value="PKD/Chitinase_dom"/>
</dbReference>
<reference evidence="3" key="1">
    <citation type="submission" date="2020-08" db="EMBL/GenBank/DDBJ databases">
        <authorList>
            <person name="Uke A."/>
            <person name="Chhe C."/>
            <person name="Baramee S."/>
            <person name="Kosugi A."/>
        </authorList>
    </citation>
    <scope>NUCLEOTIDE SEQUENCE</scope>
    <source>
        <strain evidence="3">DA-C8</strain>
    </source>
</reference>
<evidence type="ECO:0000313" key="3">
    <source>
        <dbReference type="EMBL" id="GFR37034.1"/>
    </source>
</evidence>
<organism evidence="3 4">
    <name type="scientific">Insulibacter thermoxylanivorax</name>
    <dbReference type="NCBI Taxonomy" id="2749268"/>
    <lineage>
        <taxon>Bacteria</taxon>
        <taxon>Bacillati</taxon>
        <taxon>Bacillota</taxon>
        <taxon>Bacilli</taxon>
        <taxon>Bacillales</taxon>
        <taxon>Paenibacillaceae</taxon>
        <taxon>Insulibacter</taxon>
    </lineage>
</organism>
<dbReference type="InterPro" id="IPR035986">
    <property type="entry name" value="PKD_dom_sf"/>
</dbReference>
<accession>A0A916QCI1</accession>
<feature type="domain" description="PKD/Chitinase" evidence="2">
    <location>
        <begin position="1347"/>
        <end position="1432"/>
    </location>
</feature>
<dbReference type="SUPFAM" id="SSF49299">
    <property type="entry name" value="PKD domain"/>
    <property type="match status" value="2"/>
</dbReference>